<dbReference type="SUPFAM" id="SSF52047">
    <property type="entry name" value="RNI-like"/>
    <property type="match status" value="1"/>
</dbReference>
<protein>
    <submittedName>
        <fullName evidence="2">LRR domain containing protein</fullName>
    </submittedName>
</protein>
<organism evidence="2 3">
    <name type="scientific">Parasponia andersonii</name>
    <name type="common">Sponia andersonii</name>
    <dbReference type="NCBI Taxonomy" id="3476"/>
    <lineage>
        <taxon>Eukaryota</taxon>
        <taxon>Viridiplantae</taxon>
        <taxon>Streptophyta</taxon>
        <taxon>Embryophyta</taxon>
        <taxon>Tracheophyta</taxon>
        <taxon>Spermatophyta</taxon>
        <taxon>Magnoliopsida</taxon>
        <taxon>eudicotyledons</taxon>
        <taxon>Gunneridae</taxon>
        <taxon>Pentapetalae</taxon>
        <taxon>rosids</taxon>
        <taxon>fabids</taxon>
        <taxon>Rosales</taxon>
        <taxon>Cannabaceae</taxon>
        <taxon>Parasponia</taxon>
    </lineage>
</organism>
<sequence>MTIQDELVFGLSSQIKCLRLHCCNYVSDEGFIETIAKLPLLEELELTLCPFSLEPLEAVGRCCTRSKSLKLNCEAYNLTIEPDEEAQINAESRSPNIDLRRFLNIDLKGDFGKEYPEDYLGCGSFNLEGYPSCFSDFDEYPEDVDFERFGSSSGADSIDYNDSTMLDDDSEGSETISSD</sequence>
<proteinExistence type="predicted"/>
<feature type="compositionally biased region" description="Polar residues" evidence="1">
    <location>
        <begin position="150"/>
        <end position="164"/>
    </location>
</feature>
<accession>A0A2P5DEE6</accession>
<reference evidence="3" key="1">
    <citation type="submission" date="2016-06" db="EMBL/GenBank/DDBJ databases">
        <title>Parallel loss of symbiosis genes in relatives of nitrogen-fixing non-legume Parasponia.</title>
        <authorList>
            <person name="Van Velzen R."/>
            <person name="Holmer R."/>
            <person name="Bu F."/>
            <person name="Rutten L."/>
            <person name="Van Zeijl A."/>
            <person name="Liu W."/>
            <person name="Santuari L."/>
            <person name="Cao Q."/>
            <person name="Sharma T."/>
            <person name="Shen D."/>
            <person name="Roswanjaya Y."/>
            <person name="Wardhani T."/>
            <person name="Kalhor M.S."/>
            <person name="Jansen J."/>
            <person name="Van den Hoogen J."/>
            <person name="Gungor B."/>
            <person name="Hartog M."/>
            <person name="Hontelez J."/>
            <person name="Verver J."/>
            <person name="Yang W.-C."/>
            <person name="Schijlen E."/>
            <person name="Repin R."/>
            <person name="Schilthuizen M."/>
            <person name="Schranz E."/>
            <person name="Heidstra R."/>
            <person name="Miyata K."/>
            <person name="Fedorova E."/>
            <person name="Kohlen W."/>
            <person name="Bisseling T."/>
            <person name="Smit S."/>
            <person name="Geurts R."/>
        </authorList>
    </citation>
    <scope>NUCLEOTIDE SEQUENCE [LARGE SCALE GENOMIC DNA]</scope>
    <source>
        <strain evidence="3">cv. WU1-14</strain>
    </source>
</reference>
<dbReference type="STRING" id="3476.A0A2P5DEE6"/>
<gene>
    <name evidence="2" type="ORF">PanWU01x14_071130</name>
</gene>
<name>A0A2P5DEE6_PARAD</name>
<dbReference type="AlphaFoldDB" id="A0A2P5DEE6"/>
<evidence type="ECO:0000313" key="2">
    <source>
        <dbReference type="EMBL" id="PON71658.1"/>
    </source>
</evidence>
<dbReference type="PANTHER" id="PTHR38926:SF2">
    <property type="entry name" value="F-BOX_LRR-REPEAT PROTEIN 21-RELATED"/>
    <property type="match status" value="1"/>
</dbReference>
<dbReference type="EMBL" id="JXTB01000043">
    <property type="protein sequence ID" value="PON71658.1"/>
    <property type="molecule type" value="Genomic_DNA"/>
</dbReference>
<comment type="caution">
    <text evidence="2">The sequence shown here is derived from an EMBL/GenBank/DDBJ whole genome shotgun (WGS) entry which is preliminary data.</text>
</comment>
<dbReference type="Proteomes" id="UP000237105">
    <property type="component" value="Unassembled WGS sequence"/>
</dbReference>
<dbReference type="PANTHER" id="PTHR38926">
    <property type="entry name" value="F-BOX DOMAIN CONTAINING PROTEIN, EXPRESSED"/>
    <property type="match status" value="1"/>
</dbReference>
<keyword evidence="3" id="KW-1185">Reference proteome</keyword>
<dbReference type="OrthoDB" id="2095648at2759"/>
<dbReference type="InterPro" id="IPR032675">
    <property type="entry name" value="LRR_dom_sf"/>
</dbReference>
<feature type="region of interest" description="Disordered" evidence="1">
    <location>
        <begin position="148"/>
        <end position="179"/>
    </location>
</feature>
<evidence type="ECO:0000313" key="3">
    <source>
        <dbReference type="Proteomes" id="UP000237105"/>
    </source>
</evidence>
<dbReference type="Gene3D" id="3.80.10.10">
    <property type="entry name" value="Ribonuclease Inhibitor"/>
    <property type="match status" value="1"/>
</dbReference>
<evidence type="ECO:0000256" key="1">
    <source>
        <dbReference type="SAM" id="MobiDB-lite"/>
    </source>
</evidence>